<dbReference type="PROSITE" id="PS51257">
    <property type="entry name" value="PROKAR_LIPOPROTEIN"/>
    <property type="match status" value="1"/>
</dbReference>
<proteinExistence type="predicted"/>
<dbReference type="Proteomes" id="UP000626026">
    <property type="component" value="Unassembled WGS sequence"/>
</dbReference>
<accession>A0ABR7RLV2</accession>
<gene>
    <name evidence="2" type="ORF">IBL26_12010</name>
</gene>
<sequence>MPPACRLWPLAALLLIAGCADRWEKPGATPAEFEVTQSRCEARSQAEFPPVMTQVMSTAGHTTPVQTNCQNSANNTNCRTTGGQYVPPTYRMVDQAREPRDRAIAACLVEHGWRRAE</sequence>
<evidence type="ECO:0000313" key="3">
    <source>
        <dbReference type="Proteomes" id="UP000626026"/>
    </source>
</evidence>
<comment type="caution">
    <text evidence="2">The sequence shown here is derived from an EMBL/GenBank/DDBJ whole genome shotgun (WGS) entry which is preliminary data.</text>
</comment>
<evidence type="ECO:0000256" key="1">
    <source>
        <dbReference type="SAM" id="SignalP"/>
    </source>
</evidence>
<name>A0ABR7RLV2_9PROT</name>
<dbReference type="EMBL" id="JACTVA010000019">
    <property type="protein sequence ID" value="MBC9207560.1"/>
    <property type="molecule type" value="Genomic_DNA"/>
</dbReference>
<protein>
    <recommendedName>
        <fullName evidence="4">Lipoprotein</fullName>
    </recommendedName>
</protein>
<feature type="signal peptide" evidence="1">
    <location>
        <begin position="1"/>
        <end position="22"/>
    </location>
</feature>
<evidence type="ECO:0000313" key="2">
    <source>
        <dbReference type="EMBL" id="MBC9207560.1"/>
    </source>
</evidence>
<organism evidence="2 3">
    <name type="scientific">Teichococcus aerophilus</name>
    <dbReference type="NCBI Taxonomy" id="1224513"/>
    <lineage>
        <taxon>Bacteria</taxon>
        <taxon>Pseudomonadati</taxon>
        <taxon>Pseudomonadota</taxon>
        <taxon>Alphaproteobacteria</taxon>
        <taxon>Acetobacterales</taxon>
        <taxon>Roseomonadaceae</taxon>
        <taxon>Roseomonas</taxon>
    </lineage>
</organism>
<keyword evidence="1" id="KW-0732">Signal</keyword>
<keyword evidence="3" id="KW-1185">Reference proteome</keyword>
<feature type="chain" id="PRO_5046193787" description="Lipoprotein" evidence="1">
    <location>
        <begin position="23"/>
        <end position="117"/>
    </location>
</feature>
<dbReference type="RefSeq" id="WP_187784728.1">
    <property type="nucleotide sequence ID" value="NZ_JACTVA010000019.1"/>
</dbReference>
<reference evidence="2 3" key="1">
    <citation type="journal article" date="2013" name="Int. J. Syst. Evol. Microbiol.">
        <title>Roseomonas aerophila sp. nov., isolated from air.</title>
        <authorList>
            <person name="Kim S.J."/>
            <person name="Weon H.Y."/>
            <person name="Ahn J.H."/>
            <person name="Hong S.B."/>
            <person name="Seok S.J."/>
            <person name="Whang K.S."/>
            <person name="Kwon S.W."/>
        </authorList>
    </citation>
    <scope>NUCLEOTIDE SEQUENCE [LARGE SCALE GENOMIC DNA]</scope>
    <source>
        <strain evidence="2 3">NBRC 108923</strain>
    </source>
</reference>
<evidence type="ECO:0008006" key="4">
    <source>
        <dbReference type="Google" id="ProtNLM"/>
    </source>
</evidence>